<dbReference type="AlphaFoldDB" id="A0A645EPT0"/>
<gene>
    <name evidence="1" type="ORF">SDC9_150384</name>
</gene>
<protein>
    <submittedName>
        <fullName evidence="1">Uncharacterized protein</fullName>
    </submittedName>
</protein>
<proteinExistence type="predicted"/>
<name>A0A645EPT0_9ZZZZ</name>
<evidence type="ECO:0000313" key="1">
    <source>
        <dbReference type="EMBL" id="MPN03159.1"/>
    </source>
</evidence>
<dbReference type="EMBL" id="VSSQ01049084">
    <property type="protein sequence ID" value="MPN03159.1"/>
    <property type="molecule type" value="Genomic_DNA"/>
</dbReference>
<organism evidence="1">
    <name type="scientific">bioreactor metagenome</name>
    <dbReference type="NCBI Taxonomy" id="1076179"/>
    <lineage>
        <taxon>unclassified sequences</taxon>
        <taxon>metagenomes</taxon>
        <taxon>ecological metagenomes</taxon>
    </lineage>
</organism>
<sequence>MGGKVVLVTKQDEYTDEISEKLNLGIIMLHFAGVLSQRLYDIPWVMGDPKLDLGLPEGCRAVAACKVYD</sequence>
<comment type="caution">
    <text evidence="1">The sequence shown here is derived from an EMBL/GenBank/DDBJ whole genome shotgun (WGS) entry which is preliminary data.</text>
</comment>
<reference evidence="1" key="1">
    <citation type="submission" date="2019-08" db="EMBL/GenBank/DDBJ databases">
        <authorList>
            <person name="Kucharzyk K."/>
            <person name="Murdoch R.W."/>
            <person name="Higgins S."/>
            <person name="Loffler F."/>
        </authorList>
    </citation>
    <scope>NUCLEOTIDE SEQUENCE</scope>
</reference>
<accession>A0A645EPT0</accession>